<keyword evidence="2" id="KW-1133">Transmembrane helix</keyword>
<dbReference type="EMBL" id="JAZGQO010000011">
    <property type="protein sequence ID" value="KAK6174398.1"/>
    <property type="molecule type" value="Genomic_DNA"/>
</dbReference>
<comment type="caution">
    <text evidence="4">The sequence shown here is derived from an EMBL/GenBank/DDBJ whole genome shotgun (WGS) entry which is preliminary data.</text>
</comment>
<evidence type="ECO:0000313" key="4">
    <source>
        <dbReference type="EMBL" id="KAK6174398.1"/>
    </source>
</evidence>
<dbReference type="Pfam" id="PF04113">
    <property type="entry name" value="Gpi16"/>
    <property type="match status" value="1"/>
</dbReference>
<keyword evidence="5" id="KW-1185">Reference proteome</keyword>
<dbReference type="InterPro" id="IPR007245">
    <property type="entry name" value="PIG-T"/>
</dbReference>
<organism evidence="4 5">
    <name type="scientific">Patella caerulea</name>
    <name type="common">Rayed Mediterranean limpet</name>
    <dbReference type="NCBI Taxonomy" id="87958"/>
    <lineage>
        <taxon>Eukaryota</taxon>
        <taxon>Metazoa</taxon>
        <taxon>Spiralia</taxon>
        <taxon>Lophotrochozoa</taxon>
        <taxon>Mollusca</taxon>
        <taxon>Gastropoda</taxon>
        <taxon>Patellogastropoda</taxon>
        <taxon>Patelloidea</taxon>
        <taxon>Patellidae</taxon>
        <taxon>Patella</taxon>
    </lineage>
</organism>
<dbReference type="GO" id="GO:0016255">
    <property type="term" value="P:attachment of GPI anchor to protein"/>
    <property type="evidence" value="ECO:0007669"/>
    <property type="project" value="InterPro"/>
</dbReference>
<protein>
    <recommendedName>
        <fullName evidence="6">GPI transamidase component PIG-T</fullName>
    </recommendedName>
</protein>
<feature type="transmembrane region" description="Helical" evidence="2">
    <location>
        <begin position="524"/>
        <end position="543"/>
    </location>
</feature>
<dbReference type="PANTHER" id="PTHR12959:SF11">
    <property type="entry name" value="GPI TRANSAMIDASE COMPONENT PIG-T"/>
    <property type="match status" value="1"/>
</dbReference>
<reference evidence="4 5" key="1">
    <citation type="submission" date="2024-01" db="EMBL/GenBank/DDBJ databases">
        <title>The genome of the rayed Mediterranean limpet Patella caerulea (Linnaeus, 1758).</title>
        <authorList>
            <person name="Anh-Thu Weber A."/>
            <person name="Halstead-Nussloch G."/>
        </authorList>
    </citation>
    <scope>NUCLEOTIDE SEQUENCE [LARGE SCALE GENOMIC DNA]</scope>
    <source>
        <strain evidence="4">AATW-2023a</strain>
        <tissue evidence="4">Whole specimen</tissue>
    </source>
</reference>
<keyword evidence="3" id="KW-0732">Signal</keyword>
<feature type="chain" id="PRO_5042856141" description="GPI transamidase component PIG-T" evidence="3">
    <location>
        <begin position="22"/>
        <end position="596"/>
    </location>
</feature>
<evidence type="ECO:0000313" key="5">
    <source>
        <dbReference type="Proteomes" id="UP001347796"/>
    </source>
</evidence>
<keyword evidence="2" id="KW-0812">Transmembrane</keyword>
<keyword evidence="2" id="KW-0472">Membrane</keyword>
<name>A0AAN8JIS3_PATCE</name>
<feature type="signal peptide" evidence="3">
    <location>
        <begin position="1"/>
        <end position="21"/>
    </location>
</feature>
<sequence>MAATMKRILSVLFIYTSTTLNLNIYAEVVDDFKEELFIKPLPSGHVYFHFQFTTTWEADFENPKSFEHYRLFPKSLGHVLTTYKVQELHLSQTQGLWRHDKWGYPVSSAPPGAELWVWFQPSIKSLDDTWSELVNAVSGHFCTSLNFLDSKSTAAPRWSFRPHGVASDGYSSFSKFVRYGALPREIVCTENLTPWKKLLPCNTKVGFGTLFKAIKLYDANYHSLGLDVRPVCRDSDCKRTSIELSQSLSVVFDPSVKNNEHQDWSLKKILGDVLSSRCPLASSSKIFVDTTSNIPKSIFTLSPDPDSVETITRGGEKRQYAVYDVGLQTAGGRVLNLGAKYDNPVQHNDIIPPPIYAQRYITGYGLEQGGVTCLIYNNLDTNLTVIYMETLPWFTRFYFKSLTIVNQNKQIHPYKVHYIPGKDRSRSYHLELVFRLRANSVTKISYKFERAFLKWTEYPPDANHGFYINSAVISTVLPTASNYTSTPQSSSSIETSFQDKSENFFLRIHTETLLVSLPTPDFSMPYNVICLACTVVAIAFGSIHNLTTRRFVKLDPSKKRGLLAKIKAMFIKQKNTKSDETSEKETDKEDEKEKDE</sequence>
<dbReference type="AlphaFoldDB" id="A0AAN8JIS3"/>
<feature type="compositionally biased region" description="Basic and acidic residues" evidence="1">
    <location>
        <begin position="576"/>
        <end position="596"/>
    </location>
</feature>
<proteinExistence type="predicted"/>
<dbReference type="GO" id="GO:0042765">
    <property type="term" value="C:GPI-anchor transamidase complex"/>
    <property type="evidence" value="ECO:0007669"/>
    <property type="project" value="InterPro"/>
</dbReference>
<gene>
    <name evidence="4" type="ORF">SNE40_017684</name>
</gene>
<feature type="region of interest" description="Disordered" evidence="1">
    <location>
        <begin position="574"/>
        <end position="596"/>
    </location>
</feature>
<evidence type="ECO:0000256" key="2">
    <source>
        <dbReference type="SAM" id="Phobius"/>
    </source>
</evidence>
<evidence type="ECO:0000256" key="1">
    <source>
        <dbReference type="SAM" id="MobiDB-lite"/>
    </source>
</evidence>
<dbReference type="PANTHER" id="PTHR12959">
    <property type="entry name" value="GPI TRANSAMIDASE COMPONENT PIG-T-RELATED"/>
    <property type="match status" value="1"/>
</dbReference>
<accession>A0AAN8JIS3</accession>
<evidence type="ECO:0008006" key="6">
    <source>
        <dbReference type="Google" id="ProtNLM"/>
    </source>
</evidence>
<dbReference type="Proteomes" id="UP001347796">
    <property type="component" value="Unassembled WGS sequence"/>
</dbReference>
<evidence type="ECO:0000256" key="3">
    <source>
        <dbReference type="SAM" id="SignalP"/>
    </source>
</evidence>